<keyword evidence="5" id="KW-0479">Metal-binding</keyword>
<dbReference type="Gene3D" id="1.10.441.10">
    <property type="entry name" value="Phosphomannose Isomerase, domain 2"/>
    <property type="match status" value="1"/>
</dbReference>
<dbReference type="RefSeq" id="WP_337338586.1">
    <property type="nucleotide sequence ID" value="NZ_JBBDGL010000003.1"/>
</dbReference>
<evidence type="ECO:0000256" key="6">
    <source>
        <dbReference type="ARBA" id="ARBA00022833"/>
    </source>
</evidence>
<comment type="cofactor">
    <cofactor evidence="2">
        <name>Zn(2+)</name>
        <dbReference type="ChEBI" id="CHEBI:29105"/>
    </cofactor>
</comment>
<comment type="similarity">
    <text evidence="3">Belongs to the mannose-6-phosphate isomerase type 1 family.</text>
</comment>
<name>A0ABU8LV66_9MICO</name>
<dbReference type="InterPro" id="IPR011051">
    <property type="entry name" value="RmlC_Cupin_sf"/>
</dbReference>
<comment type="catalytic activity">
    <reaction evidence="1">
        <text>D-mannose 6-phosphate = D-fructose 6-phosphate</text>
        <dbReference type="Rhea" id="RHEA:12356"/>
        <dbReference type="ChEBI" id="CHEBI:58735"/>
        <dbReference type="ChEBI" id="CHEBI:61527"/>
        <dbReference type="EC" id="5.3.1.8"/>
    </reaction>
</comment>
<dbReference type="CDD" id="cd07011">
    <property type="entry name" value="cupin_PMI_type_I_N"/>
    <property type="match status" value="1"/>
</dbReference>
<evidence type="ECO:0000256" key="3">
    <source>
        <dbReference type="ARBA" id="ARBA00010772"/>
    </source>
</evidence>
<keyword evidence="7 9" id="KW-0413">Isomerase</keyword>
<feature type="domain" description="Phosphomannose isomerase type I catalytic" evidence="8">
    <location>
        <begin position="4"/>
        <end position="154"/>
    </location>
</feature>
<keyword evidence="10" id="KW-1185">Reference proteome</keyword>
<dbReference type="InterPro" id="IPR001250">
    <property type="entry name" value="Man6P_Isoase-1"/>
</dbReference>
<evidence type="ECO:0000313" key="10">
    <source>
        <dbReference type="Proteomes" id="UP001368654"/>
    </source>
</evidence>
<dbReference type="InterPro" id="IPR046457">
    <property type="entry name" value="PMI_typeI_cat"/>
</dbReference>
<dbReference type="PANTHER" id="PTHR10309:SF0">
    <property type="entry name" value="MANNOSE-6-PHOSPHATE ISOMERASE"/>
    <property type="match status" value="1"/>
</dbReference>
<reference evidence="9 10" key="1">
    <citation type="submission" date="2024-02" db="EMBL/GenBank/DDBJ databases">
        <authorList>
            <person name="Saticioglu I.B."/>
        </authorList>
    </citation>
    <scope>NUCLEOTIDE SEQUENCE [LARGE SCALE GENOMIC DNA]</scope>
    <source>
        <strain evidence="9 10">Mu-86</strain>
    </source>
</reference>
<protein>
    <recommendedName>
        <fullName evidence="4">mannose-6-phosphate isomerase</fullName>
        <ecNumber evidence="4">5.3.1.8</ecNumber>
    </recommendedName>
</protein>
<dbReference type="NCBIfam" id="TIGR00218">
    <property type="entry name" value="manA"/>
    <property type="match status" value="1"/>
</dbReference>
<dbReference type="PRINTS" id="PR00714">
    <property type="entry name" value="MAN6PISMRASE"/>
</dbReference>
<organism evidence="9 10">
    <name type="scientific">Microbacterium marmarense</name>
    <dbReference type="NCBI Taxonomy" id="3122051"/>
    <lineage>
        <taxon>Bacteria</taxon>
        <taxon>Bacillati</taxon>
        <taxon>Actinomycetota</taxon>
        <taxon>Actinomycetes</taxon>
        <taxon>Micrococcales</taxon>
        <taxon>Microbacteriaceae</taxon>
        <taxon>Microbacterium</taxon>
    </lineage>
</organism>
<evidence type="ECO:0000256" key="2">
    <source>
        <dbReference type="ARBA" id="ARBA00001947"/>
    </source>
</evidence>
<accession>A0ABU8LV66</accession>
<dbReference type="PANTHER" id="PTHR10309">
    <property type="entry name" value="MANNOSE-6-PHOSPHATE ISOMERASE"/>
    <property type="match status" value="1"/>
</dbReference>
<dbReference type="Proteomes" id="UP001368654">
    <property type="component" value="Unassembled WGS sequence"/>
</dbReference>
<dbReference type="SUPFAM" id="SSF51182">
    <property type="entry name" value="RmlC-like cupins"/>
    <property type="match status" value="1"/>
</dbReference>
<keyword evidence="6" id="KW-0862">Zinc</keyword>
<dbReference type="InterPro" id="IPR014710">
    <property type="entry name" value="RmlC-like_jellyroll"/>
</dbReference>
<dbReference type="PIRSF" id="PIRSF001480">
    <property type="entry name" value="Mannose-6-phosphate_isomerase"/>
    <property type="match status" value="1"/>
</dbReference>
<proteinExistence type="inferred from homology"/>
<dbReference type="Gene3D" id="2.60.120.10">
    <property type="entry name" value="Jelly Rolls"/>
    <property type="match status" value="2"/>
</dbReference>
<evidence type="ECO:0000256" key="4">
    <source>
        <dbReference type="ARBA" id="ARBA00011956"/>
    </source>
</evidence>
<evidence type="ECO:0000256" key="7">
    <source>
        <dbReference type="ARBA" id="ARBA00023235"/>
    </source>
</evidence>
<dbReference type="EC" id="5.3.1.8" evidence="4"/>
<dbReference type="GO" id="GO:0004476">
    <property type="term" value="F:mannose-6-phosphate isomerase activity"/>
    <property type="evidence" value="ECO:0007669"/>
    <property type="project" value="UniProtKB-EC"/>
</dbReference>
<evidence type="ECO:0000256" key="1">
    <source>
        <dbReference type="ARBA" id="ARBA00000757"/>
    </source>
</evidence>
<evidence type="ECO:0000259" key="8">
    <source>
        <dbReference type="Pfam" id="PF20511"/>
    </source>
</evidence>
<sequence length="400" mass="41642">MYIQLTNAPRNYAWGSLEAIAEFRGTTPSGDPEAELWFGTHPGSPTQATATVPPAQDAYETLAEWIDSTPSLLGDALSAERRDLPILLKVLAAASPLSLQVHPTPEQAKAGFAREQEQGIALSDPARNYKDPYPKPEIIVAVSERFDALCGFRPAAEVAQIVDALSAANEPALAPLVDLLSDPTNIAVALDWLLAGSTEVGACVAAVTQLASAPTAADSPIADTFATAREISTHYAGDPGIIVAMLMNRVCLKRGEGLYAPAGLLHAYLSGLGIELMTASDNVVRGGLTPKHIDTAELRSLLSFEQAPADLLVPVETGPMTLYSPPAPFSLALVSPSGTSTEVALEGPSIILADSDEITVTDPSGSTATISRGDAAFVSGDVDTVSITGPGRAWVAVAHE</sequence>
<evidence type="ECO:0000313" key="9">
    <source>
        <dbReference type="EMBL" id="MEJ1156150.1"/>
    </source>
</evidence>
<evidence type="ECO:0000256" key="5">
    <source>
        <dbReference type="ARBA" id="ARBA00022723"/>
    </source>
</evidence>
<dbReference type="Pfam" id="PF20511">
    <property type="entry name" value="PMI_typeI_cat"/>
    <property type="match status" value="1"/>
</dbReference>
<comment type="caution">
    <text evidence="9">The sequence shown here is derived from an EMBL/GenBank/DDBJ whole genome shotgun (WGS) entry which is preliminary data.</text>
</comment>
<dbReference type="EMBL" id="JBBDGL010000003">
    <property type="protein sequence ID" value="MEJ1156150.1"/>
    <property type="molecule type" value="Genomic_DNA"/>
</dbReference>
<dbReference type="InterPro" id="IPR016305">
    <property type="entry name" value="Mannose-6-P_Isomerase"/>
</dbReference>
<gene>
    <name evidence="9" type="primary">manA</name>
    <name evidence="9" type="ORF">WDU96_11140</name>
</gene>